<dbReference type="Proteomes" id="UP000828390">
    <property type="component" value="Unassembled WGS sequence"/>
</dbReference>
<evidence type="ECO:0000256" key="1">
    <source>
        <dbReference type="SAM" id="MobiDB-lite"/>
    </source>
</evidence>
<name>A0A9D4BSN6_DREPO</name>
<dbReference type="InterPro" id="IPR013320">
    <property type="entry name" value="ConA-like_dom_sf"/>
</dbReference>
<comment type="caution">
    <text evidence="3">The sequence shown here is derived from an EMBL/GenBank/DDBJ whole genome shotgun (WGS) entry which is preliminary data.</text>
</comment>
<dbReference type="InterPro" id="IPR050618">
    <property type="entry name" value="Ubq-SigPath_Reg"/>
</dbReference>
<accession>A0A9D4BSN6</accession>
<dbReference type="SMART" id="SM00449">
    <property type="entry name" value="SPRY"/>
    <property type="match status" value="1"/>
</dbReference>
<dbReference type="PANTHER" id="PTHR12864">
    <property type="entry name" value="RAN BINDING PROTEIN 9-RELATED"/>
    <property type="match status" value="1"/>
</dbReference>
<keyword evidence="4" id="KW-1185">Reference proteome</keyword>
<dbReference type="PROSITE" id="PS50188">
    <property type="entry name" value="B302_SPRY"/>
    <property type="match status" value="1"/>
</dbReference>
<dbReference type="SUPFAM" id="SSF49899">
    <property type="entry name" value="Concanavalin A-like lectins/glucanases"/>
    <property type="match status" value="1"/>
</dbReference>
<dbReference type="EMBL" id="JAIWYP010000014">
    <property type="protein sequence ID" value="KAH3707825.1"/>
    <property type="molecule type" value="Genomic_DNA"/>
</dbReference>
<gene>
    <name evidence="3" type="ORF">DPMN_067241</name>
</gene>
<dbReference type="InterPro" id="IPR003877">
    <property type="entry name" value="SPRY_dom"/>
</dbReference>
<evidence type="ECO:0000313" key="4">
    <source>
        <dbReference type="Proteomes" id="UP000828390"/>
    </source>
</evidence>
<dbReference type="Gene3D" id="2.60.120.920">
    <property type="match status" value="1"/>
</dbReference>
<feature type="domain" description="B30.2/SPRY" evidence="2">
    <location>
        <begin position="1"/>
        <end position="199"/>
    </location>
</feature>
<dbReference type="InterPro" id="IPR001870">
    <property type="entry name" value="B30.2/SPRY"/>
</dbReference>
<dbReference type="Pfam" id="PF00622">
    <property type="entry name" value="SPRY"/>
    <property type="match status" value="1"/>
</dbReference>
<proteinExistence type="predicted"/>
<protein>
    <recommendedName>
        <fullName evidence="2">B30.2/SPRY domain-containing protein</fullName>
    </recommendedName>
</protein>
<dbReference type="OrthoDB" id="25503at2759"/>
<dbReference type="AlphaFoldDB" id="A0A9D4BSN6"/>
<evidence type="ECO:0000313" key="3">
    <source>
        <dbReference type="EMBL" id="KAH3707825.1"/>
    </source>
</evidence>
<feature type="region of interest" description="Disordered" evidence="1">
    <location>
        <begin position="1"/>
        <end position="29"/>
    </location>
</feature>
<reference evidence="3" key="1">
    <citation type="journal article" date="2019" name="bioRxiv">
        <title>The Genome of the Zebra Mussel, Dreissena polymorpha: A Resource for Invasive Species Research.</title>
        <authorList>
            <person name="McCartney M.A."/>
            <person name="Auch B."/>
            <person name="Kono T."/>
            <person name="Mallez S."/>
            <person name="Zhang Y."/>
            <person name="Obille A."/>
            <person name="Becker A."/>
            <person name="Abrahante J.E."/>
            <person name="Garbe J."/>
            <person name="Badalamenti J.P."/>
            <person name="Herman A."/>
            <person name="Mangelson H."/>
            <person name="Liachko I."/>
            <person name="Sullivan S."/>
            <person name="Sone E.D."/>
            <person name="Koren S."/>
            <person name="Silverstein K.A.T."/>
            <person name="Beckman K.B."/>
            <person name="Gohl D.M."/>
        </authorList>
    </citation>
    <scope>NUCLEOTIDE SEQUENCE</scope>
    <source>
        <strain evidence="3">Duluth1</strain>
        <tissue evidence="3">Whole animal</tissue>
    </source>
</reference>
<sequence>MSRKPVSANYYSTDSDCADTPERPQRDLSWPARYERINVDGNHLSFVSDDTNMDGLYVAAKPLCSEHGYFEIEIDDNGLNSEIGIGLVPYTYPLGAMPGWEAFSVGYRADDGDLYKACSDGSTFGAKCNIGDIMGCGIKFAKSEEERRKLANDVQVFFTRNGKEVGTVTVPYPPGGLYPAVGMHSDGAKVRLILDAELQYELHDNELAGMGRDDLSKRNQLKKIVLNALGLKTWKEVQDSYDQADNMFQYQGDASTSEGRIQFLTSALELAKIGKTNWSVNITVKRNGVEIPVDKQLMERYSDQILRKSNRNFKQYTSRILKEAKLNYCN</sequence>
<dbReference type="InterPro" id="IPR043136">
    <property type="entry name" value="B30.2/SPRY_sf"/>
</dbReference>
<reference evidence="3" key="2">
    <citation type="submission" date="2020-11" db="EMBL/GenBank/DDBJ databases">
        <authorList>
            <person name="McCartney M.A."/>
            <person name="Auch B."/>
            <person name="Kono T."/>
            <person name="Mallez S."/>
            <person name="Becker A."/>
            <person name="Gohl D.M."/>
            <person name="Silverstein K.A.T."/>
            <person name="Koren S."/>
            <person name="Bechman K.B."/>
            <person name="Herman A."/>
            <person name="Abrahante J.E."/>
            <person name="Garbe J."/>
        </authorList>
    </citation>
    <scope>NUCLEOTIDE SEQUENCE</scope>
    <source>
        <strain evidence="3">Duluth1</strain>
        <tissue evidence="3">Whole animal</tissue>
    </source>
</reference>
<organism evidence="3 4">
    <name type="scientific">Dreissena polymorpha</name>
    <name type="common">Zebra mussel</name>
    <name type="synonym">Mytilus polymorpha</name>
    <dbReference type="NCBI Taxonomy" id="45954"/>
    <lineage>
        <taxon>Eukaryota</taxon>
        <taxon>Metazoa</taxon>
        <taxon>Spiralia</taxon>
        <taxon>Lophotrochozoa</taxon>
        <taxon>Mollusca</taxon>
        <taxon>Bivalvia</taxon>
        <taxon>Autobranchia</taxon>
        <taxon>Heteroconchia</taxon>
        <taxon>Euheterodonta</taxon>
        <taxon>Imparidentia</taxon>
        <taxon>Neoheterodontei</taxon>
        <taxon>Myida</taxon>
        <taxon>Dreissenoidea</taxon>
        <taxon>Dreissenidae</taxon>
        <taxon>Dreissena</taxon>
    </lineage>
</organism>
<evidence type="ECO:0000259" key="2">
    <source>
        <dbReference type="PROSITE" id="PS50188"/>
    </source>
</evidence>